<protein>
    <submittedName>
        <fullName evidence="2">Probable conserved transmembrane protein</fullName>
    </submittedName>
</protein>
<gene>
    <name evidence="2" type="ORF">JCM19274_4521</name>
</gene>
<feature type="transmembrane region" description="Helical" evidence="1">
    <location>
        <begin position="164"/>
        <end position="188"/>
    </location>
</feature>
<accession>A0A090X4M1</accession>
<dbReference type="AlphaFoldDB" id="A0A090X4M1"/>
<feature type="transmembrane region" description="Helical" evidence="1">
    <location>
        <begin position="134"/>
        <end position="158"/>
    </location>
</feature>
<feature type="transmembrane region" description="Helical" evidence="1">
    <location>
        <begin position="78"/>
        <end position="102"/>
    </location>
</feature>
<organism evidence="2 3">
    <name type="scientific">Algibacter lectus</name>
    <dbReference type="NCBI Taxonomy" id="221126"/>
    <lineage>
        <taxon>Bacteria</taxon>
        <taxon>Pseudomonadati</taxon>
        <taxon>Bacteroidota</taxon>
        <taxon>Flavobacteriia</taxon>
        <taxon>Flavobacteriales</taxon>
        <taxon>Flavobacteriaceae</taxon>
        <taxon>Algibacter</taxon>
    </lineage>
</organism>
<dbReference type="Proteomes" id="UP000029643">
    <property type="component" value="Unassembled WGS sequence"/>
</dbReference>
<dbReference type="EMBL" id="BBNU01000002">
    <property type="protein sequence ID" value="GAL78022.1"/>
    <property type="molecule type" value="Genomic_DNA"/>
</dbReference>
<keyword evidence="1" id="KW-0472">Membrane</keyword>
<dbReference type="STRING" id="221126.SAMN04489722_10557"/>
<feature type="transmembrane region" description="Helical" evidence="1">
    <location>
        <begin position="31"/>
        <end position="49"/>
    </location>
</feature>
<sequence length="313" mass="35496">MELYKSRGFSEFFQDTFAFIKQSGKHFFREYFIINGIFLLVLAVLGYFFTKFYSDFVFGSILKNNSTTLLDEYLNDNFVLFMAMVFIFVIVAVIAGVVSYAFPFVYLQLYNHNSGTNFETRDILKAYKANLGKLFTFILCCFLIGFPMLIIFSIGAIILTVTIIGIMALPLLAGAFMLFYGMALMEYLEDEKGIWECFSYSWDLLKSKFWAAVGSVGLFYLIVYIIQNIISIIPYFFGMASMFTTVQDVPSNEDIGGATMTVVMLAIFFLTFFVSAVLGNVVQLNQGIVFYSLKEDKENINTKSVIDQIGSGE</sequence>
<keyword evidence="1 2" id="KW-0812">Transmembrane</keyword>
<evidence type="ECO:0000313" key="2">
    <source>
        <dbReference type="EMBL" id="GAL78022.1"/>
    </source>
</evidence>
<feature type="transmembrane region" description="Helical" evidence="1">
    <location>
        <begin position="257"/>
        <end position="282"/>
    </location>
</feature>
<dbReference type="RefSeq" id="WP_042495552.1">
    <property type="nucleotide sequence ID" value="NZ_BBNU01000002.1"/>
</dbReference>
<reference evidence="2 3" key="1">
    <citation type="journal article" date="2014" name="Genome Announc.">
        <title>Draft Genome Sequences of Marine Flavobacterium Algibacter lectus Strains SS8 and NR4.</title>
        <authorList>
            <person name="Takatani N."/>
            <person name="Nakanishi M."/>
            <person name="Meirelles P."/>
            <person name="Mino S."/>
            <person name="Suda W."/>
            <person name="Oshima K."/>
            <person name="Hattori M."/>
            <person name="Ohkuma M."/>
            <person name="Hosokawa M."/>
            <person name="Miyashita K."/>
            <person name="Thompson F.L."/>
            <person name="Niwa A."/>
            <person name="Sawabe T."/>
            <person name="Sawabe T."/>
        </authorList>
    </citation>
    <scope>NUCLEOTIDE SEQUENCE [LARGE SCALE GENOMIC DNA]</scope>
    <source>
        <strain evidence="3">JCM19274</strain>
    </source>
</reference>
<keyword evidence="1" id="KW-1133">Transmembrane helix</keyword>
<name>A0A090X4M1_9FLAO</name>
<evidence type="ECO:0000256" key="1">
    <source>
        <dbReference type="SAM" id="Phobius"/>
    </source>
</evidence>
<feature type="transmembrane region" description="Helical" evidence="1">
    <location>
        <begin position="209"/>
        <end position="237"/>
    </location>
</feature>
<evidence type="ECO:0000313" key="3">
    <source>
        <dbReference type="Proteomes" id="UP000029643"/>
    </source>
</evidence>
<proteinExistence type="predicted"/>
<comment type="caution">
    <text evidence="2">The sequence shown here is derived from an EMBL/GenBank/DDBJ whole genome shotgun (WGS) entry which is preliminary data.</text>
</comment>